<evidence type="ECO:0000313" key="3">
    <source>
        <dbReference type="EMBL" id="MDQ0339991.1"/>
    </source>
</evidence>
<dbReference type="CDD" id="cd03416">
    <property type="entry name" value="CbiX_SirB_N"/>
    <property type="match status" value="1"/>
</dbReference>
<dbReference type="InterPro" id="IPR002762">
    <property type="entry name" value="CbiX-like"/>
</dbReference>
<dbReference type="Proteomes" id="UP001232445">
    <property type="component" value="Unassembled WGS sequence"/>
</dbReference>
<dbReference type="EMBL" id="JAUSUQ010000010">
    <property type="protein sequence ID" value="MDQ0339991.1"/>
    <property type="molecule type" value="Genomic_DNA"/>
</dbReference>
<accession>A0ABU0CVT2</accession>
<name>A0ABU0CVT2_9BACI</name>
<dbReference type="RefSeq" id="WP_307340832.1">
    <property type="nucleotide sequence ID" value="NZ_JAUSUQ010000010.1"/>
</dbReference>
<dbReference type="PANTHER" id="PTHR33542">
    <property type="entry name" value="SIROHYDROCHLORIN FERROCHELATASE, CHLOROPLASTIC"/>
    <property type="match status" value="1"/>
</dbReference>
<keyword evidence="4" id="KW-1185">Reference proteome</keyword>
<dbReference type="SUPFAM" id="SSF53800">
    <property type="entry name" value="Chelatase"/>
    <property type="match status" value="1"/>
</dbReference>
<evidence type="ECO:0000313" key="4">
    <source>
        <dbReference type="Proteomes" id="UP001232445"/>
    </source>
</evidence>
<protein>
    <submittedName>
        <fullName evidence="3">Sirohydrochlorin ferrochelatase</fullName>
    </submittedName>
</protein>
<dbReference type="InterPro" id="IPR050963">
    <property type="entry name" value="Sirohydro_Cobaltochel/CbiX"/>
</dbReference>
<proteinExistence type="predicted"/>
<dbReference type="Gene3D" id="3.40.50.1400">
    <property type="match status" value="2"/>
</dbReference>
<evidence type="ECO:0000256" key="1">
    <source>
        <dbReference type="ARBA" id="ARBA00022723"/>
    </source>
</evidence>
<sequence length="253" mass="28525">MPDTGVLVLAHGSRDNRWVAEIDRVVQALPLDAPVTVGFLEMVEERSITRGVQGLEKKGVRDIVALPLFVCSGSTHLDEIQYALGLKKAPAVETDLVPIPRWANINWLSPMDDHPVVARIITERITALSLFPPEEVVLLVAHGSDKPGFQEQWQRTLTSLSRSIQGACQFKRVEYATVHPYTIRPQAERLVQVSKRMIVIPLFISEGYYTKTYIPAQLSGLDYVYDGRTYLPHPLVSRWMEEQIKQTGRLQAL</sequence>
<comment type="caution">
    <text evidence="3">The sequence shown here is derived from an EMBL/GenBank/DDBJ whole genome shotgun (WGS) entry which is preliminary data.</text>
</comment>
<dbReference type="PANTHER" id="PTHR33542:SF3">
    <property type="entry name" value="SIROHYDROCHLORIN FERROCHELATASE, CHLOROPLASTIC"/>
    <property type="match status" value="1"/>
</dbReference>
<evidence type="ECO:0000256" key="2">
    <source>
        <dbReference type="ARBA" id="ARBA00023239"/>
    </source>
</evidence>
<keyword evidence="2" id="KW-0456">Lyase</keyword>
<organism evidence="3 4">
    <name type="scientific">Caldalkalibacillus uzonensis</name>
    <dbReference type="NCBI Taxonomy" id="353224"/>
    <lineage>
        <taxon>Bacteria</taxon>
        <taxon>Bacillati</taxon>
        <taxon>Bacillota</taxon>
        <taxon>Bacilli</taxon>
        <taxon>Bacillales</taxon>
        <taxon>Bacillaceae</taxon>
        <taxon>Caldalkalibacillus</taxon>
    </lineage>
</organism>
<gene>
    <name evidence="3" type="ORF">J2S00_002786</name>
</gene>
<dbReference type="Pfam" id="PF01903">
    <property type="entry name" value="CbiX"/>
    <property type="match status" value="2"/>
</dbReference>
<keyword evidence="1" id="KW-0479">Metal-binding</keyword>
<reference evidence="3 4" key="1">
    <citation type="submission" date="2023-07" db="EMBL/GenBank/DDBJ databases">
        <title>Genomic Encyclopedia of Type Strains, Phase IV (KMG-IV): sequencing the most valuable type-strain genomes for metagenomic binning, comparative biology and taxonomic classification.</title>
        <authorList>
            <person name="Goeker M."/>
        </authorList>
    </citation>
    <scope>NUCLEOTIDE SEQUENCE [LARGE SCALE GENOMIC DNA]</scope>
    <source>
        <strain evidence="3 4">DSM 17740</strain>
    </source>
</reference>